<gene>
    <name evidence="2" type="ORF">GGP99_003245</name>
</gene>
<organism evidence="2 3">
    <name type="scientific">Salinibacter ruber</name>
    <dbReference type="NCBI Taxonomy" id="146919"/>
    <lineage>
        <taxon>Bacteria</taxon>
        <taxon>Pseudomonadati</taxon>
        <taxon>Rhodothermota</taxon>
        <taxon>Rhodothermia</taxon>
        <taxon>Rhodothermales</taxon>
        <taxon>Salinibacteraceae</taxon>
        <taxon>Salinibacter</taxon>
    </lineage>
</organism>
<evidence type="ECO:0000313" key="3">
    <source>
        <dbReference type="Proteomes" id="UP001155110"/>
    </source>
</evidence>
<dbReference type="Proteomes" id="UP001155110">
    <property type="component" value="Unassembled WGS sequence"/>
</dbReference>
<proteinExistence type="predicted"/>
<sequence length="92" mass="11147">MSFRQVHSLRHSQPTVVDPSKSIDEAVKHLTQRQERQATERKAKQKHRRERDKAARRWWWKHEEALSEASDQFSDWHDNYEALQPRMRIGSK</sequence>
<dbReference type="RefSeq" id="WP_251961592.1">
    <property type="nucleotide sequence ID" value="NZ_CALTSH010000031.1"/>
</dbReference>
<feature type="compositionally biased region" description="Basic and acidic residues" evidence="1">
    <location>
        <begin position="21"/>
        <end position="42"/>
    </location>
</feature>
<dbReference type="AlphaFoldDB" id="A0AAW5PD57"/>
<protein>
    <submittedName>
        <fullName evidence="2">AAA+ ATPase superfamily predicted ATPase</fullName>
    </submittedName>
</protein>
<reference evidence="2" key="1">
    <citation type="submission" date="2022-08" db="EMBL/GenBank/DDBJ databases">
        <title>Genomic Encyclopedia of Type Strains, Phase V (KMG-V): Genome sequencing to study the core and pangenomes of soil and plant-associated prokaryotes.</title>
        <authorList>
            <person name="Whitman W."/>
        </authorList>
    </citation>
    <scope>NUCLEOTIDE SEQUENCE</scope>
    <source>
        <strain evidence="2">SP3002</strain>
    </source>
</reference>
<evidence type="ECO:0000256" key="1">
    <source>
        <dbReference type="SAM" id="MobiDB-lite"/>
    </source>
</evidence>
<feature type="region of interest" description="Disordered" evidence="1">
    <location>
        <begin position="1"/>
        <end position="54"/>
    </location>
</feature>
<accession>A0AAW5PD57</accession>
<comment type="caution">
    <text evidence="2">The sequence shown here is derived from an EMBL/GenBank/DDBJ whole genome shotgun (WGS) entry which is preliminary data.</text>
</comment>
<evidence type="ECO:0000313" key="2">
    <source>
        <dbReference type="EMBL" id="MCS4159255.1"/>
    </source>
</evidence>
<name>A0AAW5PD57_9BACT</name>
<dbReference type="EMBL" id="JANTZM010000021">
    <property type="protein sequence ID" value="MCS4159255.1"/>
    <property type="molecule type" value="Genomic_DNA"/>
</dbReference>